<dbReference type="EMBL" id="CATOUU010001176">
    <property type="protein sequence ID" value="CAI9976956.1"/>
    <property type="molecule type" value="Genomic_DNA"/>
</dbReference>
<gene>
    <name evidence="2" type="ORF">HINF_LOCUS52853</name>
    <name evidence="1" type="ORF">HINF_LOCUS64601</name>
</gene>
<proteinExistence type="predicted"/>
<dbReference type="Proteomes" id="UP001642409">
    <property type="component" value="Unassembled WGS sequence"/>
</dbReference>
<reference evidence="2 3" key="2">
    <citation type="submission" date="2024-07" db="EMBL/GenBank/DDBJ databases">
        <authorList>
            <person name="Akdeniz Z."/>
        </authorList>
    </citation>
    <scope>NUCLEOTIDE SEQUENCE [LARGE SCALE GENOMIC DNA]</scope>
</reference>
<evidence type="ECO:0000313" key="2">
    <source>
        <dbReference type="EMBL" id="CAL6067085.1"/>
    </source>
</evidence>
<dbReference type="AlphaFoldDB" id="A0AA86RLV2"/>
<reference evidence="1" key="1">
    <citation type="submission" date="2023-06" db="EMBL/GenBank/DDBJ databases">
        <authorList>
            <person name="Kurt Z."/>
        </authorList>
    </citation>
    <scope>NUCLEOTIDE SEQUENCE</scope>
</reference>
<dbReference type="EMBL" id="CAXDID020000266">
    <property type="protein sequence ID" value="CAL6067085.1"/>
    <property type="molecule type" value="Genomic_DNA"/>
</dbReference>
<name>A0AA86RLV2_9EUKA</name>
<evidence type="ECO:0000313" key="1">
    <source>
        <dbReference type="EMBL" id="CAI9976956.1"/>
    </source>
</evidence>
<accession>A0AA86RLV2</accession>
<keyword evidence="3" id="KW-1185">Reference proteome</keyword>
<sequence>MGWIAPGQGFERNILEIDEMTYEITVHTITYTPLYFLLKSSKIHIKFFDSRFTVNGHGFAVGHIHQVFNFLFFNNSLQVHIYTNFYQYKQQYCSSLCQLYRVPFIVDQIQCLLVPFSDSLVQDALEFPHYVHVVGSHRVNFFFNFEFFDLQSEFSAQFIQFAVEYSYGRWNCFFLFTM</sequence>
<evidence type="ECO:0000313" key="3">
    <source>
        <dbReference type="Proteomes" id="UP001642409"/>
    </source>
</evidence>
<organism evidence="1">
    <name type="scientific">Hexamita inflata</name>
    <dbReference type="NCBI Taxonomy" id="28002"/>
    <lineage>
        <taxon>Eukaryota</taxon>
        <taxon>Metamonada</taxon>
        <taxon>Diplomonadida</taxon>
        <taxon>Hexamitidae</taxon>
        <taxon>Hexamitinae</taxon>
        <taxon>Hexamita</taxon>
    </lineage>
</organism>
<protein>
    <submittedName>
        <fullName evidence="2">Hypothetical_protein</fullName>
    </submittedName>
</protein>
<comment type="caution">
    <text evidence="1">The sequence shown here is derived from an EMBL/GenBank/DDBJ whole genome shotgun (WGS) entry which is preliminary data.</text>
</comment>